<keyword evidence="5" id="KW-1185">Reference proteome</keyword>
<evidence type="ECO:0000313" key="5">
    <source>
        <dbReference type="Proteomes" id="UP000319731"/>
    </source>
</evidence>
<dbReference type="InterPro" id="IPR015943">
    <property type="entry name" value="WD40/YVTN_repeat-like_dom_sf"/>
</dbReference>
<name>A0A507C8X2_9FUNG</name>
<sequence length="1244" mass="139408">MALPFVSQSHIYGINTHAAAPIHRLSNGGPDMILFYSAGSQLVVHNLETKTQKFISCGSDGEVITAIGVSANGTYAAAALSNGNGPASILVCDLTTMRKKKIVYAEAAVKTFIFVAFSDDGKLLLAQSAGPEWNLYCWAWEKPKLITSIKTSTHTAVHGSDADLRQAAINPFESSLTQIAICGDHLFRVFTLVDSHFKMTVQHKPDKNLLCLAWLSDTRIACGTDDGHVLVFEGNDVLLDLQPTMPTNFKSEIPVSVTALASHGLGLAVGLSTGHCISYDKNDNAESLYAQSRIYITSPSQLVNSISIGHSEDLAVCIVNDGGVFEVPLLGEDPLEGVELPATRMLQRFHSGSVVGLDVCIRKPMFVTCGTDKTARVWNYLEGTVDAVANFEEEPTCIALHPSGHYMFVGFPDCVRMFNVLCDDIRPFWENPSVGCREARFSHGGQFFAMSVASAIEIRSSWTCEVVMTLTGHEGRIRSITWSGDDARLISTAMDGSIIEWSLLNRSRDSGCVRTFIAVPSSEVLYSCVSYSPDENSVYATANDASFKEFSRAGLLVRDVPMKTLTTPTVQLSNSRRMLFTSTATGALRALRFPLPVPKQIIHANDDAASETSPQALALPTTSTNPTIHTPATQPLSVTAQNHGSIVPPTPVSKAPRQPQSLIVNRQDIEHVDHASHSIGVSKLRSSYDDAFLFSAGEDGSVIVWKVVDRTTLPPAMKVKEMKEMILAKKEPVLAYGDDVMVTKSDLREMAKGTSVLKQQVEDIRKSNEARLKDRDDTQTASLKELTDKFDAEFVALKEFYDSLIRGRIENQSKFERLLEKIRENAANTRQEAIKSFAKRMEIEIEKQNDIQTTSREEKQAWEKQIKEDELEYSKTFERIREQNEARIAEKSADTLRLRIEISKCNDSYSQTISDLSSTSSEEMIAIQVQNEEKLAIEREGLTSIIAENNATKATFQKLNLEIISCRSELSQFGIEEKKLRERMKRLERELELQKKELGERDSMMRDKDGRVIDLKNKNRELEKFKFVLDYKIQEMKKQIEPKEANVVELAERIKYMEAELHEYQLHYHNLLRENEQVHQKFKAICQVRDDERDRVIECSSFRDRIRDDVMTIYKLSRKDDVNAFKLAAITFLHKYNPPTPTSDSDLLTASAKQGTSKSERESLLRHRDLLEHGVSTLRRTVAAKMDQIDFEERRAKTENLALTNELNDLRRSTIHCLNRLRALGVDPAGDNVFEKRERLPPLA</sequence>
<dbReference type="AlphaFoldDB" id="A0A507C8X2"/>
<evidence type="ECO:0008006" key="6">
    <source>
        <dbReference type="Google" id="ProtNLM"/>
    </source>
</evidence>
<dbReference type="GeneID" id="42003122"/>
<dbReference type="Pfam" id="PF00400">
    <property type="entry name" value="WD40"/>
    <property type="match status" value="3"/>
</dbReference>
<dbReference type="InterPro" id="IPR001680">
    <property type="entry name" value="WD40_rpt"/>
</dbReference>
<dbReference type="STRING" id="1806994.A0A507C8X2"/>
<feature type="compositionally biased region" description="Polar residues" evidence="3">
    <location>
        <begin position="1142"/>
        <end position="1157"/>
    </location>
</feature>
<evidence type="ECO:0000256" key="1">
    <source>
        <dbReference type="PROSITE-ProRule" id="PRU00221"/>
    </source>
</evidence>
<reference evidence="4 5" key="1">
    <citation type="journal article" date="2019" name="Sci. Rep.">
        <title>Comparative genomics of chytrid fungi reveal insights into the obligate biotrophic and pathogenic lifestyle of Synchytrium endobioticum.</title>
        <authorList>
            <person name="van de Vossenberg B.T.L.H."/>
            <person name="Warris S."/>
            <person name="Nguyen H.D.T."/>
            <person name="van Gent-Pelzer M.P.E."/>
            <person name="Joly D.L."/>
            <person name="van de Geest H.C."/>
            <person name="Bonants P.J.M."/>
            <person name="Smith D.S."/>
            <person name="Levesque C.A."/>
            <person name="van der Lee T.A.J."/>
        </authorList>
    </citation>
    <scope>NUCLEOTIDE SEQUENCE [LARGE SCALE GENOMIC DNA]</scope>
    <source>
        <strain evidence="4 5">JEL517</strain>
    </source>
</reference>
<dbReference type="PROSITE" id="PS50082">
    <property type="entry name" value="WD_REPEATS_2"/>
    <property type="match status" value="2"/>
</dbReference>
<evidence type="ECO:0000313" key="4">
    <source>
        <dbReference type="EMBL" id="TPX35788.1"/>
    </source>
</evidence>
<feature type="region of interest" description="Disordered" evidence="3">
    <location>
        <begin position="1141"/>
        <end position="1163"/>
    </location>
</feature>
<dbReference type="Proteomes" id="UP000319731">
    <property type="component" value="Unassembled WGS sequence"/>
</dbReference>
<dbReference type="SUPFAM" id="SSF50998">
    <property type="entry name" value="Quinoprotein alcohol dehydrogenase-like"/>
    <property type="match status" value="1"/>
</dbReference>
<comment type="caution">
    <text evidence="4">The sequence shown here is derived from an EMBL/GenBank/DDBJ whole genome shotgun (WGS) entry which is preliminary data.</text>
</comment>
<evidence type="ECO:0000256" key="2">
    <source>
        <dbReference type="SAM" id="Coils"/>
    </source>
</evidence>
<dbReference type="PANTHER" id="PTHR32215:SF15">
    <property type="entry name" value="CILIA- AND FLAGELLA-ASSOCIATED PROTEIN 57"/>
    <property type="match status" value="1"/>
</dbReference>
<organism evidence="4 5">
    <name type="scientific">Synchytrium microbalum</name>
    <dbReference type="NCBI Taxonomy" id="1806994"/>
    <lineage>
        <taxon>Eukaryota</taxon>
        <taxon>Fungi</taxon>
        <taxon>Fungi incertae sedis</taxon>
        <taxon>Chytridiomycota</taxon>
        <taxon>Chytridiomycota incertae sedis</taxon>
        <taxon>Chytridiomycetes</taxon>
        <taxon>Synchytriales</taxon>
        <taxon>Synchytriaceae</taxon>
        <taxon>Synchytrium</taxon>
    </lineage>
</organism>
<dbReference type="SUPFAM" id="SSF50978">
    <property type="entry name" value="WD40 repeat-like"/>
    <property type="match status" value="1"/>
</dbReference>
<keyword evidence="2" id="KW-0175">Coiled coil</keyword>
<dbReference type="OrthoDB" id="972532at2759"/>
<protein>
    <recommendedName>
        <fullName evidence="6">Cilia- and flagella-associated protein 57</fullName>
    </recommendedName>
</protein>
<dbReference type="EMBL" id="QEAO01000007">
    <property type="protein sequence ID" value="TPX35788.1"/>
    <property type="molecule type" value="Genomic_DNA"/>
</dbReference>
<dbReference type="PANTHER" id="PTHR32215">
    <property type="entry name" value="CILIA- AND FLAGELLA-ASSOCIATED PROTEIN 57"/>
    <property type="match status" value="1"/>
</dbReference>
<dbReference type="InterPro" id="IPR052993">
    <property type="entry name" value="CFA-57"/>
</dbReference>
<dbReference type="InterPro" id="IPR036322">
    <property type="entry name" value="WD40_repeat_dom_sf"/>
</dbReference>
<keyword evidence="1" id="KW-0853">WD repeat</keyword>
<feature type="repeat" description="WD" evidence="1">
    <location>
        <begin position="674"/>
        <end position="707"/>
    </location>
</feature>
<proteinExistence type="predicted"/>
<gene>
    <name evidence="4" type="ORF">SmJEL517_g01897</name>
</gene>
<dbReference type="RefSeq" id="XP_031026220.1">
    <property type="nucleotide sequence ID" value="XM_031167825.1"/>
</dbReference>
<feature type="coiled-coil region" evidence="2">
    <location>
        <begin position="970"/>
        <end position="1004"/>
    </location>
</feature>
<dbReference type="Gene3D" id="2.130.10.10">
    <property type="entry name" value="YVTN repeat-like/Quinoprotein amine dehydrogenase"/>
    <property type="match status" value="2"/>
</dbReference>
<dbReference type="PROSITE" id="PS50294">
    <property type="entry name" value="WD_REPEATS_REGION"/>
    <property type="match status" value="1"/>
</dbReference>
<evidence type="ECO:0000256" key="3">
    <source>
        <dbReference type="SAM" id="MobiDB-lite"/>
    </source>
</evidence>
<dbReference type="SMART" id="SM00320">
    <property type="entry name" value="WD40"/>
    <property type="match status" value="6"/>
</dbReference>
<feature type="repeat" description="WD" evidence="1">
    <location>
        <begin position="470"/>
        <end position="503"/>
    </location>
</feature>
<accession>A0A507C8X2</accession>
<dbReference type="InterPro" id="IPR011047">
    <property type="entry name" value="Quinoprotein_ADH-like_sf"/>
</dbReference>